<evidence type="ECO:0000313" key="2">
    <source>
        <dbReference type="EMBL" id="RTQ36545.1"/>
    </source>
</evidence>
<feature type="domain" description="Carboxymuconolactone decarboxylase-like" evidence="1">
    <location>
        <begin position="16"/>
        <end position="98"/>
    </location>
</feature>
<evidence type="ECO:0000259" key="1">
    <source>
        <dbReference type="Pfam" id="PF02627"/>
    </source>
</evidence>
<comment type="caution">
    <text evidence="2">The sequence shown here is derived from an EMBL/GenBank/DDBJ whole genome shotgun (WGS) entry which is preliminary data.</text>
</comment>
<dbReference type="NCBIfam" id="TIGR00778">
    <property type="entry name" value="ahpD_dom"/>
    <property type="match status" value="1"/>
</dbReference>
<gene>
    <name evidence="2" type="ORF">EJP69_02005</name>
</gene>
<dbReference type="PANTHER" id="PTHR34846">
    <property type="entry name" value="4-CARBOXYMUCONOLACTONE DECARBOXYLASE FAMILY PROTEIN (AFU_ORTHOLOGUE AFUA_6G11590)"/>
    <property type="match status" value="1"/>
</dbReference>
<dbReference type="Proteomes" id="UP000267418">
    <property type="component" value="Unassembled WGS sequence"/>
</dbReference>
<accession>A0A431TQY5</accession>
<dbReference type="InterPro" id="IPR029032">
    <property type="entry name" value="AhpD-like"/>
</dbReference>
<dbReference type="RefSeq" id="WP_126468543.1">
    <property type="nucleotide sequence ID" value="NZ_RXOE01000001.1"/>
</dbReference>
<dbReference type="AlphaFoldDB" id="A0A431TQY5"/>
<dbReference type="Gene3D" id="1.20.1290.10">
    <property type="entry name" value="AhpD-like"/>
    <property type="match status" value="1"/>
</dbReference>
<dbReference type="InterPro" id="IPR004675">
    <property type="entry name" value="AhpD_core"/>
</dbReference>
<dbReference type="Pfam" id="PF02627">
    <property type="entry name" value="CMD"/>
    <property type="match status" value="1"/>
</dbReference>
<dbReference type="EMBL" id="RXOE01000001">
    <property type="protein sequence ID" value="RTQ36545.1"/>
    <property type="molecule type" value="Genomic_DNA"/>
</dbReference>
<dbReference type="PANTHER" id="PTHR34846:SF10">
    <property type="entry name" value="CYTOPLASMIC PROTEIN"/>
    <property type="match status" value="1"/>
</dbReference>
<dbReference type="SUPFAM" id="SSF69118">
    <property type="entry name" value="AhpD-like"/>
    <property type="match status" value="1"/>
</dbReference>
<sequence>MQAHSESRLDFYKASPDALKALIAFEVAIGKLGLEPKLLDMVKLRASQINGCAYCIDLHTADLRKAGETDRRLATLSVWHETPFFTGRERAALSWTEAVTQVSLTHVPDEAYEALAAQFSEAERVDLTMAINAINSWNRLSIGFRKQLSA</sequence>
<evidence type="ECO:0000313" key="3">
    <source>
        <dbReference type="Proteomes" id="UP000267418"/>
    </source>
</evidence>
<organism evidence="2 3">
    <name type="scientific">Variovorax gossypii</name>
    <dbReference type="NCBI Taxonomy" id="1679495"/>
    <lineage>
        <taxon>Bacteria</taxon>
        <taxon>Pseudomonadati</taxon>
        <taxon>Pseudomonadota</taxon>
        <taxon>Betaproteobacteria</taxon>
        <taxon>Burkholderiales</taxon>
        <taxon>Comamonadaceae</taxon>
        <taxon>Variovorax</taxon>
    </lineage>
</organism>
<reference evidence="2 3" key="1">
    <citation type="submission" date="2018-12" db="EMBL/GenBank/DDBJ databases">
        <title>The genome of Variovorax gossypii DSM 100435.</title>
        <authorList>
            <person name="Gao J."/>
            <person name="Sun J."/>
        </authorList>
    </citation>
    <scope>NUCLEOTIDE SEQUENCE [LARGE SCALE GENOMIC DNA]</scope>
    <source>
        <strain evidence="2 3">DSM 100435</strain>
    </source>
</reference>
<dbReference type="InterPro" id="IPR003779">
    <property type="entry name" value="CMD-like"/>
</dbReference>
<protein>
    <submittedName>
        <fullName evidence="2">Carboxymuconolactone decarboxylase family protein</fullName>
    </submittedName>
</protein>
<dbReference type="OrthoDB" id="9801997at2"/>
<keyword evidence="3" id="KW-1185">Reference proteome</keyword>
<proteinExistence type="predicted"/>
<name>A0A431TQY5_9BURK</name>
<dbReference type="GO" id="GO:0051920">
    <property type="term" value="F:peroxiredoxin activity"/>
    <property type="evidence" value="ECO:0007669"/>
    <property type="project" value="InterPro"/>
</dbReference>